<proteinExistence type="predicted"/>
<dbReference type="EMBL" id="AZNH01000062">
    <property type="protein sequence ID" value="KID83325.1"/>
    <property type="molecule type" value="Genomic_DNA"/>
</dbReference>
<protein>
    <submittedName>
        <fullName evidence="1">Uncharacterized protein</fullName>
    </submittedName>
</protein>
<evidence type="ECO:0000313" key="1">
    <source>
        <dbReference type="EMBL" id="KID83325.1"/>
    </source>
</evidence>
<comment type="caution">
    <text evidence="1">The sequence shown here is derived from an EMBL/GenBank/DDBJ whole genome shotgun (WGS) entry which is preliminary data.</text>
</comment>
<sequence>MDICLLLNAQSPSPGLATTATAAAAANDPTDDEYTGATIPQLPPSPLLDSYDDLFAYGGQGGEDVSARSELVALDTLAKSLA</sequence>
<keyword evidence="2" id="KW-1185">Reference proteome</keyword>
<evidence type="ECO:0000313" key="2">
    <source>
        <dbReference type="Proteomes" id="UP000031192"/>
    </source>
</evidence>
<dbReference type="HOGENOM" id="CLU_2558768_0_0_1"/>
<gene>
    <name evidence="1" type="ORF">MGU_09416</name>
</gene>
<dbReference type="AlphaFoldDB" id="A0A0B4G9A5"/>
<accession>A0A0B4G9A5</accession>
<organism evidence="1 2">
    <name type="scientific">Metarhizium guizhouense (strain ARSEF 977)</name>
    <dbReference type="NCBI Taxonomy" id="1276136"/>
    <lineage>
        <taxon>Eukaryota</taxon>
        <taxon>Fungi</taxon>
        <taxon>Dikarya</taxon>
        <taxon>Ascomycota</taxon>
        <taxon>Pezizomycotina</taxon>
        <taxon>Sordariomycetes</taxon>
        <taxon>Hypocreomycetidae</taxon>
        <taxon>Hypocreales</taxon>
        <taxon>Clavicipitaceae</taxon>
        <taxon>Metarhizium</taxon>
    </lineage>
</organism>
<reference evidence="1 2" key="1">
    <citation type="journal article" date="2014" name="Proc. Natl. Acad. Sci. U.S.A.">
        <title>Trajectory and genomic determinants of fungal-pathogen speciation and host adaptation.</title>
        <authorList>
            <person name="Hu X."/>
            <person name="Xiao G."/>
            <person name="Zheng P."/>
            <person name="Shang Y."/>
            <person name="Su Y."/>
            <person name="Zhang X."/>
            <person name="Liu X."/>
            <person name="Zhan S."/>
            <person name="St Leger R.J."/>
            <person name="Wang C."/>
        </authorList>
    </citation>
    <scope>NUCLEOTIDE SEQUENCE [LARGE SCALE GENOMIC DNA]</scope>
    <source>
        <strain evidence="1 2">ARSEF 977</strain>
    </source>
</reference>
<name>A0A0B4G9A5_METGA</name>
<dbReference type="Proteomes" id="UP000031192">
    <property type="component" value="Unassembled WGS sequence"/>
</dbReference>